<keyword evidence="1 2" id="KW-0193">Cuticle</keyword>
<keyword evidence="4" id="KW-1185">Reference proteome</keyword>
<dbReference type="Pfam" id="PF00379">
    <property type="entry name" value="Chitin_bind_4"/>
    <property type="match status" value="1"/>
</dbReference>
<reference evidence="3 4" key="1">
    <citation type="submission" date="2022-03" db="EMBL/GenBank/DDBJ databases">
        <title>A chromosomal length assembly of Cordylochernes scorpioides.</title>
        <authorList>
            <person name="Zeh D."/>
            <person name="Zeh J."/>
        </authorList>
    </citation>
    <scope>NUCLEOTIDE SEQUENCE [LARGE SCALE GENOMIC DNA]</scope>
    <source>
        <strain evidence="3">IN4F17</strain>
        <tissue evidence="3">Whole Body</tissue>
    </source>
</reference>
<organism evidence="3 4">
    <name type="scientific">Cordylochernes scorpioides</name>
    <dbReference type="NCBI Taxonomy" id="51811"/>
    <lineage>
        <taxon>Eukaryota</taxon>
        <taxon>Metazoa</taxon>
        <taxon>Ecdysozoa</taxon>
        <taxon>Arthropoda</taxon>
        <taxon>Chelicerata</taxon>
        <taxon>Arachnida</taxon>
        <taxon>Pseudoscorpiones</taxon>
        <taxon>Cheliferoidea</taxon>
        <taxon>Chernetidae</taxon>
        <taxon>Cordylochernes</taxon>
    </lineage>
</organism>
<evidence type="ECO:0008006" key="5">
    <source>
        <dbReference type="Google" id="ProtNLM"/>
    </source>
</evidence>
<proteinExistence type="predicted"/>
<dbReference type="PRINTS" id="PR00947">
    <property type="entry name" value="CUTICLE"/>
</dbReference>
<dbReference type="EMBL" id="CP092885">
    <property type="protein sequence ID" value="UYV83237.1"/>
    <property type="molecule type" value="Genomic_DNA"/>
</dbReference>
<dbReference type="PANTHER" id="PTHR10380">
    <property type="entry name" value="CUTICLE PROTEIN"/>
    <property type="match status" value="1"/>
</dbReference>
<protein>
    <recommendedName>
        <fullName evidence="5">Adult-specific rigid cuticular protein 15.7</fullName>
    </recommendedName>
</protein>
<evidence type="ECO:0000313" key="4">
    <source>
        <dbReference type="Proteomes" id="UP001235939"/>
    </source>
</evidence>
<sequence>MCYFAKSEISHKTVASDIHDCYHAYTIKYDAHHTHCWCLQLAALVVFAAVAQAVPMLGGGASANFRKQDDFGNYAFGYQIANGYGATNGRQEVGDGHGNVAGSYNLADIDGRARKVSYVADGHGFRAVVKTNEPGTAASLPAAAVMASPYKGNFAGSYGIAHGGYGLGYGGVVGAPAYAAPVVAAAPLGLGAKGLGYGYGAGYGAGYGVGYGAGYGLGYGHY</sequence>
<name>A0ABY6LSX8_9ARAC</name>
<evidence type="ECO:0000256" key="2">
    <source>
        <dbReference type="PROSITE-ProRule" id="PRU00497"/>
    </source>
</evidence>
<dbReference type="PANTHER" id="PTHR10380:SF173">
    <property type="entry name" value="CUTICULAR PROTEIN 47EF, ISOFORM C-RELATED"/>
    <property type="match status" value="1"/>
</dbReference>
<evidence type="ECO:0000256" key="1">
    <source>
        <dbReference type="ARBA" id="ARBA00022460"/>
    </source>
</evidence>
<dbReference type="PROSITE" id="PS51155">
    <property type="entry name" value="CHIT_BIND_RR_2"/>
    <property type="match status" value="1"/>
</dbReference>
<dbReference type="Proteomes" id="UP001235939">
    <property type="component" value="Chromosome 23"/>
</dbReference>
<evidence type="ECO:0000313" key="3">
    <source>
        <dbReference type="EMBL" id="UYV83237.1"/>
    </source>
</evidence>
<dbReference type="PROSITE" id="PS00233">
    <property type="entry name" value="CHIT_BIND_RR_1"/>
    <property type="match status" value="1"/>
</dbReference>
<dbReference type="InterPro" id="IPR031311">
    <property type="entry name" value="CHIT_BIND_RR_consensus"/>
</dbReference>
<accession>A0ABY6LSX8</accession>
<dbReference type="InterPro" id="IPR050468">
    <property type="entry name" value="Cuticle_Struct_Prot"/>
</dbReference>
<dbReference type="InterPro" id="IPR000618">
    <property type="entry name" value="Insect_cuticle"/>
</dbReference>
<gene>
    <name evidence="3" type="ORF">LAZ67_23000257</name>
</gene>